<gene>
    <name evidence="1" type="ORF">Bolokhovo_78</name>
</gene>
<protein>
    <submittedName>
        <fullName evidence="1">Uncharacterized protein</fullName>
    </submittedName>
</protein>
<evidence type="ECO:0000313" key="1">
    <source>
        <dbReference type="EMBL" id="QMS41948.1"/>
    </source>
</evidence>
<dbReference type="Proteomes" id="UP000514444">
    <property type="component" value="Genome"/>
</dbReference>
<keyword evidence="2" id="KW-1185">Reference proteome</keyword>
<accession>A0A7D7KGB2</accession>
<evidence type="ECO:0000313" key="2">
    <source>
        <dbReference type="Proteomes" id="UP000514444"/>
    </source>
</evidence>
<organism evidence="1 2">
    <name type="scientific">Bacillus phage Bolokhovo</name>
    <dbReference type="NCBI Taxonomy" id="2743970"/>
    <lineage>
        <taxon>Viruses</taxon>
        <taxon>Duplodnaviria</taxon>
        <taxon>Heunggongvirae</taxon>
        <taxon>Uroviricota</taxon>
        <taxon>Caudoviricetes</taxon>
        <taxon>Ehrlichviridae</taxon>
        <taxon>Andromedavirus</taxon>
        <taxon>Andromedavirus bolokhovo</taxon>
        <taxon>Andromedavirus curly</taxon>
    </lineage>
</organism>
<reference evidence="1 2" key="1">
    <citation type="submission" date="2020-05" db="EMBL/GenBank/DDBJ databases">
        <authorList>
            <person name="Kazantseva O."/>
            <person name="Skorynina A."/>
            <person name="Piligrimova E."/>
            <person name="Shadrin A."/>
        </authorList>
    </citation>
    <scope>NUCLEOTIDE SEQUENCE [LARGE SCALE GENOMIC DNA]</scope>
</reference>
<proteinExistence type="predicted"/>
<name>A0A7D7KGB2_9CAUD</name>
<dbReference type="EMBL" id="MT514532">
    <property type="protein sequence ID" value="QMS41948.1"/>
    <property type="molecule type" value="Genomic_DNA"/>
</dbReference>
<sequence length="55" mass="6301">MSKLEEVKAQIEEILKENGIHLGSSDPYEAAMLIDPQEEDVLEFDLPPIIYRDID</sequence>